<dbReference type="Proteomes" id="UP000552097">
    <property type="component" value="Unassembled WGS sequence"/>
</dbReference>
<dbReference type="Pfam" id="PF01381">
    <property type="entry name" value="HTH_3"/>
    <property type="match status" value="1"/>
</dbReference>
<dbReference type="GO" id="GO:0003677">
    <property type="term" value="F:DNA binding"/>
    <property type="evidence" value="ECO:0007669"/>
    <property type="project" value="UniProtKB-KW"/>
</dbReference>
<evidence type="ECO:0000313" key="3">
    <source>
        <dbReference type="Proteomes" id="UP000552097"/>
    </source>
</evidence>
<evidence type="ECO:0000313" key="2">
    <source>
        <dbReference type="EMBL" id="MBB5803567.1"/>
    </source>
</evidence>
<evidence type="ECO:0000259" key="1">
    <source>
        <dbReference type="PROSITE" id="PS50943"/>
    </source>
</evidence>
<dbReference type="SUPFAM" id="SSF47413">
    <property type="entry name" value="lambda repressor-like DNA-binding domains"/>
    <property type="match status" value="1"/>
</dbReference>
<dbReference type="SMART" id="SM00530">
    <property type="entry name" value="HTH_XRE"/>
    <property type="match status" value="1"/>
</dbReference>
<gene>
    <name evidence="2" type="ORF">F4560_003335</name>
</gene>
<dbReference type="InterPro" id="IPR001387">
    <property type="entry name" value="Cro/C1-type_HTH"/>
</dbReference>
<organism evidence="2 3">
    <name type="scientific">Saccharothrix ecbatanensis</name>
    <dbReference type="NCBI Taxonomy" id="1105145"/>
    <lineage>
        <taxon>Bacteria</taxon>
        <taxon>Bacillati</taxon>
        <taxon>Actinomycetota</taxon>
        <taxon>Actinomycetes</taxon>
        <taxon>Pseudonocardiales</taxon>
        <taxon>Pseudonocardiaceae</taxon>
        <taxon>Saccharothrix</taxon>
    </lineage>
</organism>
<accession>A0A7W9HJR9</accession>
<comment type="caution">
    <text evidence="2">The sequence shown here is derived from an EMBL/GenBank/DDBJ whole genome shotgun (WGS) entry which is preliminary data.</text>
</comment>
<feature type="domain" description="HTH cro/C1-type" evidence="1">
    <location>
        <begin position="21"/>
        <end position="70"/>
    </location>
</feature>
<dbReference type="RefSeq" id="WP_184920957.1">
    <property type="nucleotide sequence ID" value="NZ_JACHMO010000001.1"/>
</dbReference>
<protein>
    <submittedName>
        <fullName evidence="2">DNA-binding XRE family transcriptional regulator</fullName>
    </submittedName>
</protein>
<proteinExistence type="predicted"/>
<reference evidence="2 3" key="1">
    <citation type="submission" date="2020-08" db="EMBL/GenBank/DDBJ databases">
        <title>Sequencing the genomes of 1000 actinobacteria strains.</title>
        <authorList>
            <person name="Klenk H.-P."/>
        </authorList>
    </citation>
    <scope>NUCLEOTIDE SEQUENCE [LARGE SCALE GENOMIC DNA]</scope>
    <source>
        <strain evidence="2 3">DSM 45486</strain>
    </source>
</reference>
<dbReference type="Gene3D" id="1.10.260.40">
    <property type="entry name" value="lambda repressor-like DNA-binding domains"/>
    <property type="match status" value="1"/>
</dbReference>
<keyword evidence="3" id="KW-1185">Reference proteome</keyword>
<keyword evidence="2" id="KW-0238">DNA-binding</keyword>
<dbReference type="AlphaFoldDB" id="A0A7W9HJR9"/>
<dbReference type="CDD" id="cd00093">
    <property type="entry name" value="HTH_XRE"/>
    <property type="match status" value="1"/>
</dbReference>
<dbReference type="InterPro" id="IPR010982">
    <property type="entry name" value="Lambda_DNA-bd_dom_sf"/>
</dbReference>
<name>A0A7W9HJR9_9PSEU</name>
<dbReference type="PROSITE" id="PS50943">
    <property type="entry name" value="HTH_CROC1"/>
    <property type="match status" value="1"/>
</dbReference>
<dbReference type="EMBL" id="JACHMO010000001">
    <property type="protein sequence ID" value="MBB5803567.1"/>
    <property type="molecule type" value="Genomic_DNA"/>
</dbReference>
<sequence>MPLTENRTRFGTAPHRTASRRCDWTQGPLAEACGFDRKTVNRIENGRQSPSLDRVFVLADALGVQPLALFHRSGPNCIGTMIEVVPLNRTP</sequence>